<evidence type="ECO:0000259" key="3">
    <source>
        <dbReference type="Pfam" id="PF09273"/>
    </source>
</evidence>
<evidence type="ECO:0000256" key="2">
    <source>
        <dbReference type="SAM" id="SignalP"/>
    </source>
</evidence>
<evidence type="ECO:0000259" key="4">
    <source>
        <dbReference type="Pfam" id="PF13475"/>
    </source>
</evidence>
<feature type="domain" description="DUF4116" evidence="4">
    <location>
        <begin position="1428"/>
        <end position="1473"/>
    </location>
</feature>
<accession>A0A1Q9E471</accession>
<feature type="compositionally biased region" description="Low complexity" evidence="1">
    <location>
        <begin position="535"/>
        <end position="552"/>
    </location>
</feature>
<keyword evidence="2" id="KW-0732">Signal</keyword>
<reference evidence="5 6" key="1">
    <citation type="submission" date="2016-02" db="EMBL/GenBank/DDBJ databases">
        <title>Genome analysis of coral dinoflagellate symbionts highlights evolutionary adaptations to a symbiotic lifestyle.</title>
        <authorList>
            <person name="Aranda M."/>
            <person name="Li Y."/>
            <person name="Liew Y.J."/>
            <person name="Baumgarten S."/>
            <person name="Simakov O."/>
            <person name="Wilson M."/>
            <person name="Piel J."/>
            <person name="Ashoor H."/>
            <person name="Bougouffa S."/>
            <person name="Bajic V.B."/>
            <person name="Ryu T."/>
            <person name="Ravasi T."/>
            <person name="Bayer T."/>
            <person name="Micklem G."/>
            <person name="Kim H."/>
            <person name="Bhak J."/>
            <person name="Lajeunesse T.C."/>
            <person name="Voolstra C.R."/>
        </authorList>
    </citation>
    <scope>NUCLEOTIDE SEQUENCE [LARGE SCALE GENOMIC DNA]</scope>
    <source>
        <strain evidence="5 6">CCMP2467</strain>
    </source>
</reference>
<feature type="domain" description="DUF4116" evidence="4">
    <location>
        <begin position="1659"/>
        <end position="1685"/>
    </location>
</feature>
<feature type="domain" description="DUF4116" evidence="4">
    <location>
        <begin position="1376"/>
        <end position="1424"/>
    </location>
</feature>
<feature type="compositionally biased region" description="Basic and acidic residues" evidence="1">
    <location>
        <begin position="554"/>
        <end position="564"/>
    </location>
</feature>
<feature type="domain" description="DUF4116" evidence="4">
    <location>
        <begin position="1077"/>
        <end position="1123"/>
    </location>
</feature>
<feature type="chain" id="PRO_5012389906" description="DUF4116 domain-containing protein" evidence="2">
    <location>
        <begin position="22"/>
        <end position="2130"/>
    </location>
</feature>
<dbReference type="SUPFAM" id="SSF81822">
    <property type="entry name" value="RuBisCo LSMT C-terminal, substrate-binding domain"/>
    <property type="match status" value="1"/>
</dbReference>
<dbReference type="InterPro" id="IPR015353">
    <property type="entry name" value="Rubisco_LSMT_subst-bd"/>
</dbReference>
<feature type="domain" description="DUF4116" evidence="4">
    <location>
        <begin position="1203"/>
        <end position="1246"/>
    </location>
</feature>
<feature type="region of interest" description="Disordered" evidence="1">
    <location>
        <begin position="510"/>
        <end position="623"/>
    </location>
</feature>
<dbReference type="EMBL" id="LSRX01000270">
    <property type="protein sequence ID" value="OLQ02218.1"/>
    <property type="molecule type" value="Genomic_DNA"/>
</dbReference>
<feature type="compositionally biased region" description="Basic and acidic residues" evidence="1">
    <location>
        <begin position="588"/>
        <end position="600"/>
    </location>
</feature>
<evidence type="ECO:0000256" key="1">
    <source>
        <dbReference type="SAM" id="MobiDB-lite"/>
    </source>
</evidence>
<dbReference type="Proteomes" id="UP000186817">
    <property type="component" value="Unassembled WGS sequence"/>
</dbReference>
<feature type="domain" description="DUF4116" evidence="4">
    <location>
        <begin position="1127"/>
        <end position="1172"/>
    </location>
</feature>
<comment type="caution">
    <text evidence="5">The sequence shown here is derived from an EMBL/GenBank/DDBJ whole genome shotgun (WGS) entry which is preliminary data.</text>
</comment>
<organism evidence="5 6">
    <name type="scientific">Symbiodinium microadriaticum</name>
    <name type="common">Dinoflagellate</name>
    <name type="synonym">Zooxanthella microadriatica</name>
    <dbReference type="NCBI Taxonomy" id="2951"/>
    <lineage>
        <taxon>Eukaryota</taxon>
        <taxon>Sar</taxon>
        <taxon>Alveolata</taxon>
        <taxon>Dinophyceae</taxon>
        <taxon>Suessiales</taxon>
        <taxon>Symbiodiniaceae</taxon>
        <taxon>Symbiodinium</taxon>
    </lineage>
</organism>
<feature type="domain" description="DUF4116" evidence="4">
    <location>
        <begin position="1276"/>
        <end position="1324"/>
    </location>
</feature>
<dbReference type="OrthoDB" id="417249at2759"/>
<feature type="domain" description="DUF4116" evidence="4">
    <location>
        <begin position="1571"/>
        <end position="1609"/>
    </location>
</feature>
<feature type="domain" description="DUF4116" evidence="4">
    <location>
        <begin position="1326"/>
        <end position="1374"/>
    </location>
</feature>
<feature type="compositionally biased region" description="Polar residues" evidence="1">
    <location>
        <begin position="517"/>
        <end position="529"/>
    </location>
</feature>
<feature type="region of interest" description="Disordered" evidence="1">
    <location>
        <begin position="649"/>
        <end position="691"/>
    </location>
</feature>
<feature type="domain" description="DUF4116" evidence="4">
    <location>
        <begin position="1514"/>
        <end position="1562"/>
    </location>
</feature>
<dbReference type="InterPro" id="IPR036464">
    <property type="entry name" value="Rubisco_LSMT_subst-bd_sf"/>
</dbReference>
<dbReference type="Pfam" id="PF13475">
    <property type="entry name" value="DUF4116"/>
    <property type="match status" value="12"/>
</dbReference>
<feature type="domain" description="DUF4116" evidence="4">
    <location>
        <begin position="1691"/>
        <end position="1721"/>
    </location>
</feature>
<feature type="signal peptide" evidence="2">
    <location>
        <begin position="1"/>
        <end position="21"/>
    </location>
</feature>
<name>A0A1Q9E471_SYMMI</name>
<feature type="region of interest" description="Disordered" evidence="1">
    <location>
        <begin position="705"/>
        <end position="743"/>
    </location>
</feature>
<feature type="region of interest" description="Disordered" evidence="1">
    <location>
        <begin position="1023"/>
        <end position="1042"/>
    </location>
</feature>
<sequence>MTRRVTVGLLLLVAMPVLVHAAEAECKAPAALLRKFPATVAAKVAFLVSTGRGEEAQRTVELLHAKHHVYVICAPRTVRPSLDDWIRERKLKNVFVISEMEPDQAHTSKDLRLEATRLLLEYHSWDYLVDLASGAWHPAHSGLLSRWLALLNGTSVVSGNGGSFAVSRAHAEEVTASLDAPEPRKLWAKASWPDFWAQALSSGQVPKSQGIRPFLESQSNMRLPGMLQTWSIVSPVEAYDAGESFKALSSDWLSLYANLTLWLVHALMAKSSGDRVQSVAQVSRRTFGSRRIRRTAESLGRLADALTAEVIFSPADGKCEIQGAVKGLQLHDCRIDAEIFFMERLFVADPFPPGPALGRRTEPCGISFPHVFRVGTGWDGDEFLFHGFASLIPAAAAGDLWAVLIPLVLVEPKGEKPEHPWFGPLEIRWIDAEGMVRYRGGGQAVRPGAIWERYLGSALPPGSYTVSVHIRRGPLLAQRSFEVLPEDLSTMEPAERLRLLPQYFDLLDEPEHLGDQGTPTAQLTGTSSHSTRDNTATTTTTTGTATSTTTSTNREPKMPRRETVTARQAPEPGKLKPVGSSGSVFRPGAKDREWLRKDVQRAAARRSRVAQTRLRSLRTKPKTAAERWQREVEWIRRDVEAFAPRRLKPKAMSTLQKDVHSAPQKEASAPQNKVLRQRPGPPVDASERQRREKLWIEQEAQKLRAAKAPREVKAAASAASTLHSKEEVKEPRSVSGRLPSPAAAESTWIRRDLAVHEPLRRQRCQGLQLQSASKPQAHRDFLRTACASLFMIDIDVLPKNVAGVPTLLPHTAPRPSPAPSNFTHISAKVKQQLSGIIPDGVVDKEPWLICREREELPWILDDIDFGQRIRQLQEMAEFKKWAMVVMSRGETVNLPDRDNKSQTSPQLAIMPLIDLVDHHLPMPEEALHSYDDLTKFQERGSRTNISYDADSAAVTLKAKEVLPANTAVTVGYGVRSNADYLLYHGFTMPQRWSDVTLCAQYTMIELPLPTDFPAWKSRQVGKQARAKRRSLPPLESEASEPVEPRLDMLSVKPAVMHMVRENGMALGDAPAELRNDRDVVLLAVGQDPQALQFASETLRKDREIVRRAVKQDGTALEFADEQLALDAEIVRSAVQQNGRALEYAGEELRSDESIVLDAVVNNWQALHFAAEECKNCQRIILAAAQQNLETAMDFASKNLKNNVEFAMAAVRLNYLAFQYFSSRLRKDAKFVLSAVQENSKVLQYAPLHQGNDEIVMAAVQHNGMTLEYSLKRMCANKSVVVAAVTQNGRALQFASQSLQRDREVVLAAVTQDAFALKFAFFQLQGDREIFVAAARQGPWALRFASEELRNDKDLVTDAVSQHGLALQFVPENLRVDREIVMAAVLQDGLALQFAPKEMREDTECVMAAVRKTGIALEFASEGLRRKQDIVLTALSADYNSIQFADERLLHDQNFFMLGVEINGCLLEYAPESILQNKDIVAAADTSLQRAADMPNFDGPEMFAIQFLPGNLQTNKECVLDSVGHRGCALQHLVDAMKLDKEIVTRAVKQNGCALRYASAKLRGDGEVVFWAVQQNGFAIQFASPSLQQDKYIVETAVSSRGYALKFVHKQAAREKTVVLAAVRQDGRALKFAFKEFQDDKEIVLAAVRQNGEALQFTQFKEDTEVVLAAVETNGMALEYASPELQNDAHTVLAAIRNNGVALKHASKRLRCDRNFVLDAVRATRASWLVKLAADNLSADEAFVQMCHEAAGNGLIFTYYHSYDCFQDMRRYLKTSGASIPGGKAYDLVIAKLREDQGSAATVWFDGIPVFGISADSGCWLHPSEECGRDNVEVPPKHDRHPMWNTMLESRISDLEPTVGSKHPCWCCHWLRAVKERHAEGYVICCTTSNIYQDDWVTKYNAGSSELSDARADQLRYLPHSYRFALPACPSRKSTPHVAIGAARFLVATEEDVVSFEDRLAQDSSLLDGAHVNRGDKFLHHAAQEAVTVVCDVKVQPPLCRVPLSVSSERAAWEFVKRQTLARVAQHVGTISEDDRLLAQDDSQNSFSINQRHAVIVRREERMVLRSWCNVVVRIAAFLNTPQAEESMATIKLPDDQVLENDEPRQRPRYWERLLADRDAGHVEAECASLS</sequence>
<feature type="domain" description="Rubisco LSMT substrate-binding" evidence="3">
    <location>
        <begin position="1966"/>
        <end position="2064"/>
    </location>
</feature>
<dbReference type="InterPro" id="IPR025197">
    <property type="entry name" value="DUF4116"/>
</dbReference>
<evidence type="ECO:0008006" key="7">
    <source>
        <dbReference type="Google" id="ProtNLM"/>
    </source>
</evidence>
<protein>
    <recommendedName>
        <fullName evidence="7">DUF4116 domain-containing protein</fullName>
    </recommendedName>
</protein>
<feature type="domain" description="DUF4116" evidence="4">
    <location>
        <begin position="1616"/>
        <end position="1656"/>
    </location>
</feature>
<proteinExistence type="predicted"/>
<feature type="compositionally biased region" description="Basic and acidic residues" evidence="1">
    <location>
        <begin position="723"/>
        <end position="732"/>
    </location>
</feature>
<gene>
    <name evidence="5" type="ORF">AK812_SmicGene14965</name>
</gene>
<dbReference type="Pfam" id="PF09273">
    <property type="entry name" value="Rubis-subs-bind"/>
    <property type="match status" value="1"/>
</dbReference>
<evidence type="ECO:0000313" key="6">
    <source>
        <dbReference type="Proteomes" id="UP000186817"/>
    </source>
</evidence>
<dbReference type="Gene3D" id="3.90.1420.10">
    <property type="entry name" value="Rubisco LSMT, substrate-binding domain"/>
    <property type="match status" value="1"/>
</dbReference>
<keyword evidence="6" id="KW-1185">Reference proteome</keyword>
<evidence type="ECO:0000313" key="5">
    <source>
        <dbReference type="EMBL" id="OLQ02218.1"/>
    </source>
</evidence>
<dbReference type="Gene3D" id="3.90.1410.10">
    <property type="entry name" value="set domain protein methyltransferase, domain 1"/>
    <property type="match status" value="1"/>
</dbReference>